<evidence type="ECO:0000313" key="1">
    <source>
        <dbReference type="EMBL" id="MDY5153716.1"/>
    </source>
</evidence>
<reference evidence="1" key="3">
    <citation type="submission" date="2023-10" db="EMBL/GenBank/DDBJ databases">
        <title>Whole Genome based description of the genera Actinobaculum and Actinotignum reveals a complex phylogenetic relationship within the species included in the genus Actinotignum.</title>
        <authorList>
            <person name="Jensen C.S."/>
            <person name="Dargis R."/>
            <person name="Kemp M."/>
            <person name="Christensen J.J."/>
        </authorList>
    </citation>
    <scope>NUCLEOTIDE SEQUENCE</scope>
    <source>
        <strain evidence="1">Actinobaculum_suis_CCUG19206T</strain>
    </source>
</reference>
<dbReference type="PATRIC" id="fig|1657.3.peg.1096"/>
<dbReference type="EMBL" id="FNAU01000017">
    <property type="protein sequence ID" value="SDE61903.1"/>
    <property type="molecule type" value="Genomic_DNA"/>
</dbReference>
<protein>
    <submittedName>
        <fullName evidence="2">Uncharacterized protein</fullName>
    </submittedName>
</protein>
<name>A0A0K9ESX2_9ACTO</name>
<organism evidence="2 3">
    <name type="scientific">Actinobaculum suis</name>
    <dbReference type="NCBI Taxonomy" id="1657"/>
    <lineage>
        <taxon>Bacteria</taxon>
        <taxon>Bacillati</taxon>
        <taxon>Actinomycetota</taxon>
        <taxon>Actinomycetes</taxon>
        <taxon>Actinomycetales</taxon>
        <taxon>Actinomycetaceae</taxon>
        <taxon>Actinobaculum</taxon>
    </lineage>
</organism>
<dbReference type="Proteomes" id="UP001273799">
    <property type="component" value="Unassembled WGS sequence"/>
</dbReference>
<gene>
    <name evidence="1" type="ORF">R6G71_06630</name>
    <name evidence="2" type="ORF">SAMN05421878_1171</name>
</gene>
<proteinExistence type="predicted"/>
<accession>A0A0K9ESX2</accession>
<reference evidence="2" key="1">
    <citation type="submission" date="2016-10" db="EMBL/GenBank/DDBJ databases">
        <authorList>
            <person name="de Groot N.N."/>
        </authorList>
    </citation>
    <scope>NUCLEOTIDE SEQUENCE [LARGE SCALE GENOMIC DNA]</scope>
    <source>
        <strain evidence="2">DSM 20639</strain>
    </source>
</reference>
<evidence type="ECO:0000313" key="3">
    <source>
        <dbReference type="Proteomes" id="UP000182744"/>
    </source>
</evidence>
<dbReference type="AlphaFoldDB" id="A0A0K9ESX2"/>
<dbReference type="RefSeq" id="WP_049619671.1">
    <property type="nucleotide sequence ID" value="NZ_FNAU01000017.1"/>
</dbReference>
<keyword evidence="3" id="KW-1185">Reference proteome</keyword>
<sequence length="251" mass="27326">MKKIAYVHTGSFFHLATVADPAVRARNVEAVYWPEYAGDFTEFDSVFLAARCHRAVISRNAAKLVRFLDGAGRKLYVDGSSQVGEWLPGTNEVMRGTNFWAWRTGENLGRISVNKDHPLWQYLSEESVHWHYHAVLDPPATATPLVILEPVPAAESAAGAQPDALAAGATAPLTATEPGAAQPAATPPGIDPWGHDYRAIPGHANALLYYDAGTFPAEIVVSTMDASYHHGSGFMPGATQLLYRMLDWLRD</sequence>
<evidence type="ECO:0000313" key="2">
    <source>
        <dbReference type="EMBL" id="SDE61903.1"/>
    </source>
</evidence>
<reference evidence="3" key="2">
    <citation type="submission" date="2016-10" db="EMBL/GenBank/DDBJ databases">
        <authorList>
            <person name="Varghese N."/>
        </authorList>
    </citation>
    <scope>NUCLEOTIDE SEQUENCE [LARGE SCALE GENOMIC DNA]</scope>
    <source>
        <strain evidence="3">DSM 20639</strain>
    </source>
</reference>
<dbReference type="EMBL" id="JAWNFU010000003">
    <property type="protein sequence ID" value="MDY5153716.1"/>
    <property type="molecule type" value="Genomic_DNA"/>
</dbReference>
<dbReference type="Proteomes" id="UP000182744">
    <property type="component" value="Unassembled WGS sequence"/>
</dbReference>